<dbReference type="RefSeq" id="WP_344192946.1">
    <property type="nucleotide sequence ID" value="NZ_BAAARN010000001.1"/>
</dbReference>
<reference evidence="2 3" key="1">
    <citation type="journal article" date="2019" name="Int. J. Syst. Evol. Microbiol.">
        <title>The Global Catalogue of Microorganisms (GCM) 10K type strain sequencing project: providing services to taxonomists for standard genome sequencing and annotation.</title>
        <authorList>
            <consortium name="The Broad Institute Genomics Platform"/>
            <consortium name="The Broad Institute Genome Sequencing Center for Infectious Disease"/>
            <person name="Wu L."/>
            <person name="Ma J."/>
        </authorList>
    </citation>
    <scope>NUCLEOTIDE SEQUENCE [LARGE SCALE GENOMIC DNA]</scope>
    <source>
        <strain evidence="2 3">JCM 16378</strain>
    </source>
</reference>
<evidence type="ECO:0000259" key="1">
    <source>
        <dbReference type="Pfam" id="PF01323"/>
    </source>
</evidence>
<dbReference type="InterPro" id="IPR001853">
    <property type="entry name" value="DSBA-like_thioredoxin_dom"/>
</dbReference>
<dbReference type="Pfam" id="PF01323">
    <property type="entry name" value="DSBA"/>
    <property type="match status" value="1"/>
</dbReference>
<accession>A0ABN3UP31</accession>
<dbReference type="Gene3D" id="1.10.472.60">
    <property type="entry name" value="putative protein disulfide isomerase domain"/>
    <property type="match status" value="1"/>
</dbReference>
<evidence type="ECO:0000313" key="3">
    <source>
        <dbReference type="Proteomes" id="UP001501326"/>
    </source>
</evidence>
<evidence type="ECO:0000313" key="2">
    <source>
        <dbReference type="EMBL" id="GAA2736476.1"/>
    </source>
</evidence>
<dbReference type="Gene3D" id="3.40.30.10">
    <property type="entry name" value="Glutaredoxin"/>
    <property type="match status" value="1"/>
</dbReference>
<proteinExistence type="predicted"/>
<sequence>MHVVGPRTGRIGTSFVRPSRPATSDASTLLLYVMDVYDPWSYAYLPSVSAVLSAACSLVDVEIVHAGRYSAQPTSALAASVAEVRARTDAHFGAAFLTSLRSGTLELDAEGAAAGMIALLASGEMPVSTVLGAVQHEFFVGGSPLEAPGVLTRVATRLGLDAPAIEVFAASARARELAVEDFAVAKELDIDGGPLLLASHGDRLFEFDGLGATGERLVDQFRTVLAKP</sequence>
<keyword evidence="3" id="KW-1185">Reference proteome</keyword>
<protein>
    <recommendedName>
        <fullName evidence="1">DSBA-like thioredoxin domain-containing protein</fullName>
    </recommendedName>
</protein>
<feature type="domain" description="DSBA-like thioredoxin" evidence="1">
    <location>
        <begin position="34"/>
        <end position="203"/>
    </location>
</feature>
<name>A0ABN3UP31_9MICO</name>
<dbReference type="Proteomes" id="UP001501326">
    <property type="component" value="Unassembled WGS sequence"/>
</dbReference>
<dbReference type="InterPro" id="IPR036249">
    <property type="entry name" value="Thioredoxin-like_sf"/>
</dbReference>
<gene>
    <name evidence="2" type="ORF">GCM10009867_21250</name>
</gene>
<comment type="caution">
    <text evidence="2">The sequence shown here is derived from an EMBL/GenBank/DDBJ whole genome shotgun (WGS) entry which is preliminary data.</text>
</comment>
<organism evidence="2 3">
    <name type="scientific">Pedococcus aerophilus</name>
    <dbReference type="NCBI Taxonomy" id="436356"/>
    <lineage>
        <taxon>Bacteria</taxon>
        <taxon>Bacillati</taxon>
        <taxon>Actinomycetota</taxon>
        <taxon>Actinomycetes</taxon>
        <taxon>Micrococcales</taxon>
        <taxon>Intrasporangiaceae</taxon>
        <taxon>Pedococcus</taxon>
    </lineage>
</organism>
<dbReference type="SUPFAM" id="SSF52833">
    <property type="entry name" value="Thioredoxin-like"/>
    <property type="match status" value="1"/>
</dbReference>
<dbReference type="EMBL" id="BAAARN010000001">
    <property type="protein sequence ID" value="GAA2736476.1"/>
    <property type="molecule type" value="Genomic_DNA"/>
</dbReference>